<dbReference type="SMART" id="SM00256">
    <property type="entry name" value="FBOX"/>
    <property type="match status" value="1"/>
</dbReference>
<dbReference type="InterPro" id="IPR001810">
    <property type="entry name" value="F-box_dom"/>
</dbReference>
<keyword evidence="4" id="KW-1185">Reference proteome</keyword>
<proteinExistence type="predicted"/>
<sequence>MPRGRRRRNAAPRRQRNTAAPRRRRDTAPRPPRTAYLAQPDLDRGMPEECLSKILENLPIKNRLAYERVNQRWRGAVLKSFERVSSQQLHEFLEFCGRSPRPNVKKMVDTIERCAKHMPVVVFKTTFGKEIDAKILKILAHKDRRFKSLTLDVNHIELVKHLKPLFSTGSLRELDVTVDEWDLYNLSIGAIKSVTPRLRHLSLTIREPIVSNNVARYEMEVMFEKLPRTIPRLTIKSQNVFALPTLFTKLSEFTRLEELELDSLGEIHEHITHGHKSTEDHLKKLTRLKRLHLSGLKSDFPVGSLYQLKSLESVRIRGCSRRLGSEQSRERFRETMLRRNKKLKAENIFVSTGLAEEADDPAAE</sequence>
<dbReference type="Proteomes" id="UP000479190">
    <property type="component" value="Unassembled WGS sequence"/>
</dbReference>
<dbReference type="SUPFAM" id="SSF52047">
    <property type="entry name" value="RNI-like"/>
    <property type="match status" value="1"/>
</dbReference>
<dbReference type="EMBL" id="CADCXV010001338">
    <property type="protein sequence ID" value="CAB0043663.1"/>
    <property type="molecule type" value="Genomic_DNA"/>
</dbReference>
<dbReference type="InterPro" id="IPR036047">
    <property type="entry name" value="F-box-like_dom_sf"/>
</dbReference>
<evidence type="ECO:0000259" key="2">
    <source>
        <dbReference type="SMART" id="SM00256"/>
    </source>
</evidence>
<dbReference type="OrthoDB" id="549243at2759"/>
<dbReference type="AlphaFoldDB" id="A0A6H5IZE3"/>
<evidence type="ECO:0000313" key="3">
    <source>
        <dbReference type="EMBL" id="CAB0043663.1"/>
    </source>
</evidence>
<feature type="region of interest" description="Disordered" evidence="1">
    <location>
        <begin position="1"/>
        <end position="39"/>
    </location>
</feature>
<evidence type="ECO:0000256" key="1">
    <source>
        <dbReference type="SAM" id="MobiDB-lite"/>
    </source>
</evidence>
<feature type="domain" description="F-box" evidence="2">
    <location>
        <begin position="46"/>
        <end position="86"/>
    </location>
</feature>
<dbReference type="InterPro" id="IPR032675">
    <property type="entry name" value="LRR_dom_sf"/>
</dbReference>
<accession>A0A6H5IZE3</accession>
<gene>
    <name evidence="3" type="ORF">TBRA_LOCUS15251</name>
</gene>
<dbReference type="Gene3D" id="3.80.10.10">
    <property type="entry name" value="Ribonuclease Inhibitor"/>
    <property type="match status" value="1"/>
</dbReference>
<reference evidence="3 4" key="1">
    <citation type="submission" date="2020-02" db="EMBL/GenBank/DDBJ databases">
        <authorList>
            <person name="Ferguson B K."/>
        </authorList>
    </citation>
    <scope>NUCLEOTIDE SEQUENCE [LARGE SCALE GENOMIC DNA]</scope>
</reference>
<name>A0A6H5IZE3_9HYME</name>
<protein>
    <recommendedName>
        <fullName evidence="2">F-box domain-containing protein</fullName>
    </recommendedName>
</protein>
<dbReference type="Pfam" id="PF00646">
    <property type="entry name" value="F-box"/>
    <property type="match status" value="1"/>
</dbReference>
<organism evidence="3 4">
    <name type="scientific">Trichogramma brassicae</name>
    <dbReference type="NCBI Taxonomy" id="86971"/>
    <lineage>
        <taxon>Eukaryota</taxon>
        <taxon>Metazoa</taxon>
        <taxon>Ecdysozoa</taxon>
        <taxon>Arthropoda</taxon>
        <taxon>Hexapoda</taxon>
        <taxon>Insecta</taxon>
        <taxon>Pterygota</taxon>
        <taxon>Neoptera</taxon>
        <taxon>Endopterygota</taxon>
        <taxon>Hymenoptera</taxon>
        <taxon>Apocrita</taxon>
        <taxon>Proctotrupomorpha</taxon>
        <taxon>Chalcidoidea</taxon>
        <taxon>Trichogrammatidae</taxon>
        <taxon>Trichogramma</taxon>
    </lineage>
</organism>
<evidence type="ECO:0000313" key="4">
    <source>
        <dbReference type="Proteomes" id="UP000479190"/>
    </source>
</evidence>
<dbReference type="SUPFAM" id="SSF81383">
    <property type="entry name" value="F-box domain"/>
    <property type="match status" value="1"/>
</dbReference>
<feature type="compositionally biased region" description="Basic residues" evidence="1">
    <location>
        <begin position="1"/>
        <end position="25"/>
    </location>
</feature>